<accession>A0ABD1WB49</accession>
<protein>
    <submittedName>
        <fullName evidence="2">Uncharacterized protein</fullName>
    </submittedName>
</protein>
<evidence type="ECO:0000313" key="3">
    <source>
        <dbReference type="Proteomes" id="UP001604277"/>
    </source>
</evidence>
<reference evidence="3" key="1">
    <citation type="submission" date="2024-07" db="EMBL/GenBank/DDBJ databases">
        <title>Two chromosome-level genome assemblies of Korean endemic species Abeliophyllum distichum and Forsythia ovata (Oleaceae).</title>
        <authorList>
            <person name="Jang H."/>
        </authorList>
    </citation>
    <scope>NUCLEOTIDE SEQUENCE [LARGE SCALE GENOMIC DNA]</scope>
</reference>
<proteinExistence type="predicted"/>
<name>A0ABD1WB49_9LAMI</name>
<feature type="region of interest" description="Disordered" evidence="1">
    <location>
        <begin position="40"/>
        <end position="65"/>
    </location>
</feature>
<organism evidence="2 3">
    <name type="scientific">Forsythia ovata</name>
    <dbReference type="NCBI Taxonomy" id="205694"/>
    <lineage>
        <taxon>Eukaryota</taxon>
        <taxon>Viridiplantae</taxon>
        <taxon>Streptophyta</taxon>
        <taxon>Embryophyta</taxon>
        <taxon>Tracheophyta</taxon>
        <taxon>Spermatophyta</taxon>
        <taxon>Magnoliopsida</taxon>
        <taxon>eudicotyledons</taxon>
        <taxon>Gunneridae</taxon>
        <taxon>Pentapetalae</taxon>
        <taxon>asterids</taxon>
        <taxon>lamiids</taxon>
        <taxon>Lamiales</taxon>
        <taxon>Oleaceae</taxon>
        <taxon>Forsythieae</taxon>
        <taxon>Forsythia</taxon>
    </lineage>
</organism>
<dbReference type="AlphaFoldDB" id="A0ABD1WB49"/>
<dbReference type="EMBL" id="JBFOLJ010000004">
    <property type="protein sequence ID" value="KAL2546898.1"/>
    <property type="molecule type" value="Genomic_DNA"/>
</dbReference>
<sequence length="162" mass="17701">MGNALKFLYTLTGREKKRKELQFVLTAFLQLYLEVPRKSTSTSFPSKEENKVQSSKSSWEENKVNASGKKVSTNVDLADTIKSTAQRVSAGKKSGESVNHGFPGNLVKVFLSKSRLTDGSQCCKPSAANDYLGHHGITTDTVGVSALAHDLYNFEITSQVPN</sequence>
<evidence type="ECO:0000313" key="2">
    <source>
        <dbReference type="EMBL" id="KAL2546898.1"/>
    </source>
</evidence>
<gene>
    <name evidence="2" type="ORF">Fot_16131</name>
</gene>
<comment type="caution">
    <text evidence="2">The sequence shown here is derived from an EMBL/GenBank/DDBJ whole genome shotgun (WGS) entry which is preliminary data.</text>
</comment>
<evidence type="ECO:0000256" key="1">
    <source>
        <dbReference type="SAM" id="MobiDB-lite"/>
    </source>
</evidence>
<keyword evidence="3" id="KW-1185">Reference proteome</keyword>
<dbReference type="Proteomes" id="UP001604277">
    <property type="component" value="Unassembled WGS sequence"/>
</dbReference>